<reference evidence="3" key="1">
    <citation type="journal article" date="2019" name="Int. J. Syst. Evol. Microbiol.">
        <title>The Global Catalogue of Microorganisms (GCM) 10K type strain sequencing project: providing services to taxonomists for standard genome sequencing and annotation.</title>
        <authorList>
            <consortium name="The Broad Institute Genomics Platform"/>
            <consortium name="The Broad Institute Genome Sequencing Center for Infectious Disease"/>
            <person name="Wu L."/>
            <person name="Ma J."/>
        </authorList>
    </citation>
    <scope>NUCLEOTIDE SEQUENCE [LARGE SCALE GENOMIC DNA]</scope>
    <source>
        <strain evidence="3">CGMCC 4.7680</strain>
    </source>
</reference>
<feature type="transmembrane region" description="Helical" evidence="1">
    <location>
        <begin position="20"/>
        <end position="39"/>
    </location>
</feature>
<evidence type="ECO:0000313" key="2">
    <source>
        <dbReference type="EMBL" id="GHG41718.1"/>
    </source>
</evidence>
<organism evidence="2 3">
    <name type="scientific">Amycolatopsis bullii</name>
    <dbReference type="NCBI Taxonomy" id="941987"/>
    <lineage>
        <taxon>Bacteria</taxon>
        <taxon>Bacillati</taxon>
        <taxon>Actinomycetota</taxon>
        <taxon>Actinomycetes</taxon>
        <taxon>Pseudonocardiales</taxon>
        <taxon>Pseudonocardiaceae</taxon>
        <taxon>Amycolatopsis</taxon>
    </lineage>
</organism>
<proteinExistence type="predicted"/>
<keyword evidence="1" id="KW-0812">Transmembrane</keyword>
<keyword evidence="1" id="KW-1133">Transmembrane helix</keyword>
<protein>
    <submittedName>
        <fullName evidence="2">Uncharacterized protein</fullName>
    </submittedName>
</protein>
<sequence>MIAVFGFTGWLLRTGYPPVTALLITAGAAAIVGITGGGLPRLHTFTAKIVRALLQA</sequence>
<evidence type="ECO:0000256" key="1">
    <source>
        <dbReference type="SAM" id="Phobius"/>
    </source>
</evidence>
<gene>
    <name evidence="2" type="ORF">GCM10017567_74220</name>
</gene>
<comment type="caution">
    <text evidence="2">The sequence shown here is derived from an EMBL/GenBank/DDBJ whole genome shotgun (WGS) entry which is preliminary data.</text>
</comment>
<keyword evidence="3" id="KW-1185">Reference proteome</keyword>
<name>A0ABQ3KP31_9PSEU</name>
<dbReference type="Proteomes" id="UP000649955">
    <property type="component" value="Unassembled WGS sequence"/>
</dbReference>
<evidence type="ECO:0000313" key="3">
    <source>
        <dbReference type="Proteomes" id="UP000649955"/>
    </source>
</evidence>
<keyword evidence="1" id="KW-0472">Membrane</keyword>
<accession>A0ABQ3KP31</accession>
<dbReference type="EMBL" id="BNAW01000051">
    <property type="protein sequence ID" value="GHG41718.1"/>
    <property type="molecule type" value="Genomic_DNA"/>
</dbReference>